<protein>
    <submittedName>
        <fullName evidence="2">Uncharacterized protein</fullName>
    </submittedName>
</protein>
<dbReference type="Proteomes" id="UP000516093">
    <property type="component" value="Chromosome"/>
</dbReference>
<keyword evidence="1" id="KW-0732">Signal</keyword>
<feature type="signal peptide" evidence="1">
    <location>
        <begin position="1"/>
        <end position="22"/>
    </location>
</feature>
<gene>
    <name evidence="2" type="ORF">H9L05_12675</name>
</gene>
<dbReference type="KEGG" id="hqi:H9L05_12675"/>
<organism evidence="2 3">
    <name type="scientific">Hymenobacter qilianensis</name>
    <dbReference type="NCBI Taxonomy" id="1385715"/>
    <lineage>
        <taxon>Bacteria</taxon>
        <taxon>Pseudomonadati</taxon>
        <taxon>Bacteroidota</taxon>
        <taxon>Cytophagia</taxon>
        <taxon>Cytophagales</taxon>
        <taxon>Hymenobacteraceae</taxon>
        <taxon>Hymenobacter</taxon>
    </lineage>
</organism>
<accession>A0A7H0GRS1</accession>
<dbReference type="EMBL" id="CP060784">
    <property type="protein sequence ID" value="QNP50987.1"/>
    <property type="molecule type" value="Genomic_DNA"/>
</dbReference>
<sequence length="417" mass="43966">MKHILKRYAPLLLLTLSGLITSCDDELDENYTEVGPQLPTVLANTSFTPDTKYAVGETVPLEINFASQGEPIREVLVLQKVEPSRDSVVVQTIPYQPAYSRIKRADTLVVRYVVPQAANKAIIRVDVRVVSQNGQSKTRSAAFRVAEPTPTIRINSVSNVTAPTAGPVVSGDVVRYNLTLNVNGVTSATATTPATSILYKDLDSLITYVRVGTTAERRLLRQRLPAVGAQTGAATTLNVDAPVPANSAGQAVTFRFEAKVRTPARTASVSSAPITPAAATALAAVRPITLSYTGTTGGDQAAFNFATFSAATAADAATVKDIAITSIATNQVKLDALNTTRLVKTTAAVYNAATLNSIRQTYLTATAANQVASVANVLVGDVYVARVRGGDQYVIFTVTGLNRTATGASLILDVKAL</sequence>
<keyword evidence="3" id="KW-1185">Reference proteome</keyword>
<reference evidence="2 3" key="1">
    <citation type="submission" date="2020-08" db="EMBL/GenBank/DDBJ databases">
        <title>Genome sequence of Hymenobacter qilianensis JCM 19763T.</title>
        <authorList>
            <person name="Hyun D.-W."/>
            <person name="Bae J.-W."/>
        </authorList>
    </citation>
    <scope>NUCLEOTIDE SEQUENCE [LARGE SCALE GENOMIC DNA]</scope>
    <source>
        <strain evidence="2 3">JCM 19763</strain>
    </source>
</reference>
<feature type="chain" id="PRO_5028916953" evidence="1">
    <location>
        <begin position="23"/>
        <end position="417"/>
    </location>
</feature>
<evidence type="ECO:0000256" key="1">
    <source>
        <dbReference type="SAM" id="SignalP"/>
    </source>
</evidence>
<dbReference type="AlphaFoldDB" id="A0A7H0GRS1"/>
<evidence type="ECO:0000313" key="2">
    <source>
        <dbReference type="EMBL" id="QNP50987.1"/>
    </source>
</evidence>
<proteinExistence type="predicted"/>
<evidence type="ECO:0000313" key="3">
    <source>
        <dbReference type="Proteomes" id="UP000516093"/>
    </source>
</evidence>
<dbReference type="PROSITE" id="PS51257">
    <property type="entry name" value="PROKAR_LIPOPROTEIN"/>
    <property type="match status" value="1"/>
</dbReference>
<dbReference type="RefSeq" id="WP_187731289.1">
    <property type="nucleotide sequence ID" value="NZ_BMFN01000001.1"/>
</dbReference>
<name>A0A7H0GRS1_9BACT</name>